<accession>A0A444QAM2</accession>
<dbReference type="OrthoDB" id="9803017at2"/>
<dbReference type="GO" id="GO:0003676">
    <property type="term" value="F:nucleic acid binding"/>
    <property type="evidence" value="ECO:0007669"/>
    <property type="project" value="InterPro"/>
</dbReference>
<dbReference type="PANTHER" id="PTHR43542:SF1">
    <property type="entry name" value="METHYLTRANSFERASE"/>
    <property type="match status" value="1"/>
</dbReference>
<dbReference type="InterPro" id="IPR002052">
    <property type="entry name" value="DNA_methylase_N6_adenine_CS"/>
</dbReference>
<evidence type="ECO:0000256" key="3">
    <source>
        <dbReference type="SAM" id="MobiDB-lite"/>
    </source>
</evidence>
<feature type="region of interest" description="Disordered" evidence="3">
    <location>
        <begin position="186"/>
        <end position="208"/>
    </location>
</feature>
<organism evidence="4 5">
    <name type="scientific">Labedella populi</name>
    <dbReference type="NCBI Taxonomy" id="2498850"/>
    <lineage>
        <taxon>Bacteria</taxon>
        <taxon>Bacillati</taxon>
        <taxon>Actinomycetota</taxon>
        <taxon>Actinomycetes</taxon>
        <taxon>Micrococcales</taxon>
        <taxon>Microbacteriaceae</taxon>
        <taxon>Labedella</taxon>
    </lineage>
</organism>
<comment type="caution">
    <text evidence="4">The sequence shown here is derived from an EMBL/GenBank/DDBJ whole genome shotgun (WGS) entry which is preliminary data.</text>
</comment>
<dbReference type="GO" id="GO:0052913">
    <property type="term" value="F:16S rRNA (guanine(966)-N(2))-methyltransferase activity"/>
    <property type="evidence" value="ECO:0007669"/>
    <property type="project" value="UniProtKB-EC"/>
</dbReference>
<dbReference type="Proteomes" id="UP000288603">
    <property type="component" value="Unassembled WGS sequence"/>
</dbReference>
<dbReference type="InterPro" id="IPR004398">
    <property type="entry name" value="RNA_MeTrfase_RsmD"/>
</dbReference>
<dbReference type="CDD" id="cd02440">
    <property type="entry name" value="AdoMet_MTases"/>
    <property type="match status" value="1"/>
</dbReference>
<dbReference type="Gene3D" id="3.40.50.150">
    <property type="entry name" value="Vaccinia Virus protein VP39"/>
    <property type="match status" value="1"/>
</dbReference>
<dbReference type="Pfam" id="PF03602">
    <property type="entry name" value="Cons_hypoth95"/>
    <property type="match status" value="1"/>
</dbReference>
<dbReference type="EC" id="2.1.1.171" evidence="4"/>
<dbReference type="PIRSF" id="PIRSF004553">
    <property type="entry name" value="CHP00095"/>
    <property type="match status" value="1"/>
</dbReference>
<keyword evidence="2 4" id="KW-0808">Transferase</keyword>
<dbReference type="PANTHER" id="PTHR43542">
    <property type="entry name" value="METHYLTRANSFERASE"/>
    <property type="match status" value="1"/>
</dbReference>
<keyword evidence="1 4" id="KW-0489">Methyltransferase</keyword>
<gene>
    <name evidence="4" type="primary">rsmD</name>
    <name evidence="4" type="ORF">ELQ92_08795</name>
</gene>
<evidence type="ECO:0000256" key="1">
    <source>
        <dbReference type="ARBA" id="ARBA00022603"/>
    </source>
</evidence>
<dbReference type="InterPro" id="IPR029063">
    <property type="entry name" value="SAM-dependent_MTases_sf"/>
</dbReference>
<evidence type="ECO:0000313" key="4">
    <source>
        <dbReference type="EMBL" id="RWZ61128.1"/>
    </source>
</evidence>
<dbReference type="RefSeq" id="WP_128498630.1">
    <property type="nucleotide sequence ID" value="NZ_RZNC01000003.1"/>
</dbReference>
<dbReference type="SUPFAM" id="SSF53335">
    <property type="entry name" value="S-adenosyl-L-methionine-dependent methyltransferases"/>
    <property type="match status" value="1"/>
</dbReference>
<dbReference type="EMBL" id="RZNC01000003">
    <property type="protein sequence ID" value="RWZ61128.1"/>
    <property type="molecule type" value="Genomic_DNA"/>
</dbReference>
<keyword evidence="5" id="KW-1185">Reference proteome</keyword>
<reference evidence="4 5" key="1">
    <citation type="submission" date="2018-12" db="EMBL/GenBank/DDBJ databases">
        <authorList>
            <person name="Li F."/>
        </authorList>
    </citation>
    <scope>NUCLEOTIDE SEQUENCE [LARGE SCALE GENOMIC DNA]</scope>
    <source>
        <strain evidence="4 5">8H24J-4-2</strain>
    </source>
</reference>
<dbReference type="NCBIfam" id="TIGR00095">
    <property type="entry name" value="16S rRNA (guanine(966)-N(2))-methyltransferase RsmD"/>
    <property type="match status" value="1"/>
</dbReference>
<name>A0A444QAM2_9MICO</name>
<evidence type="ECO:0000256" key="2">
    <source>
        <dbReference type="ARBA" id="ARBA00022679"/>
    </source>
</evidence>
<evidence type="ECO:0000313" key="5">
    <source>
        <dbReference type="Proteomes" id="UP000288603"/>
    </source>
</evidence>
<dbReference type="AlphaFoldDB" id="A0A444QAM2"/>
<proteinExistence type="predicted"/>
<protein>
    <submittedName>
        <fullName evidence="4">16S rRNA (Guanine(966)-N(2))-methyltransferase RsmD</fullName>
        <ecNumber evidence="4">2.1.1.171</ecNumber>
    </submittedName>
</protein>
<sequence>MTRIIAGRARSARLAVPRTGTRPTSERVREAIFSSLDSWDAVAGARVLDLYAGSGALGLEAASRGAASVVLVERNTKAAALCRANADVVRRALGVKGEGLPVTVAPHSVRSYLSTAGDAVDLVLIDPPYDLGDDDLAQDLDAVSRLVSPDAVIVVERSTRSPEPRWPSGVEPLRSRDYGETRVWFASPETEETVAEDDAPTITGSTET</sequence>
<feature type="compositionally biased region" description="Acidic residues" evidence="3">
    <location>
        <begin position="189"/>
        <end position="199"/>
    </location>
</feature>
<dbReference type="PROSITE" id="PS00092">
    <property type="entry name" value="N6_MTASE"/>
    <property type="match status" value="1"/>
</dbReference>